<dbReference type="Gene3D" id="1.25.40.10">
    <property type="entry name" value="Tetratricopeptide repeat domain"/>
    <property type="match status" value="1"/>
</dbReference>
<accession>A0ABV8DCX1</accession>
<reference evidence="2" key="1">
    <citation type="journal article" date="2019" name="Int. J. Syst. Evol. Microbiol.">
        <title>The Global Catalogue of Microorganisms (GCM) 10K type strain sequencing project: providing services to taxonomists for standard genome sequencing and annotation.</title>
        <authorList>
            <consortium name="The Broad Institute Genomics Platform"/>
            <consortium name="The Broad Institute Genome Sequencing Center for Infectious Disease"/>
            <person name="Wu L."/>
            <person name="Ma J."/>
        </authorList>
    </citation>
    <scope>NUCLEOTIDE SEQUENCE [LARGE SCALE GENOMIC DNA]</scope>
    <source>
        <strain evidence="2">CCUG 2113</strain>
    </source>
</reference>
<evidence type="ECO:0000313" key="2">
    <source>
        <dbReference type="Proteomes" id="UP001595693"/>
    </source>
</evidence>
<proteinExistence type="predicted"/>
<name>A0ABV8DCX1_9BURK</name>
<dbReference type="RefSeq" id="WP_055398414.1">
    <property type="nucleotide sequence ID" value="NZ_JAMXAX010000032.1"/>
</dbReference>
<organism evidence="1 2">
    <name type="scientific">Acidovorax facilis</name>
    <dbReference type="NCBI Taxonomy" id="12917"/>
    <lineage>
        <taxon>Bacteria</taxon>
        <taxon>Pseudomonadati</taxon>
        <taxon>Pseudomonadota</taxon>
        <taxon>Betaproteobacteria</taxon>
        <taxon>Burkholderiales</taxon>
        <taxon>Comamonadaceae</taxon>
        <taxon>Acidovorax</taxon>
    </lineage>
</organism>
<evidence type="ECO:0000313" key="1">
    <source>
        <dbReference type="EMBL" id="MFC3936393.1"/>
    </source>
</evidence>
<gene>
    <name evidence="1" type="ORF">ACFOW3_17395</name>
</gene>
<sequence length="148" mass="15916">MPSDSPSAFLQSGNALVAQAQAVATQDFAAARALWRQAGMLFQRAHEADPTQHAAAFRLGQAWVAEAHALQKEGSEDAIAMWRQAALQCEVAFALDPHHAVTAMHIASCYAWAQDAEAKQAWAQIAQHLQEEHAANMAANMAADEAAR</sequence>
<dbReference type="Proteomes" id="UP001595693">
    <property type="component" value="Unassembled WGS sequence"/>
</dbReference>
<dbReference type="InterPro" id="IPR011990">
    <property type="entry name" value="TPR-like_helical_dom_sf"/>
</dbReference>
<keyword evidence="2" id="KW-1185">Reference proteome</keyword>
<comment type="caution">
    <text evidence="1">The sequence shown here is derived from an EMBL/GenBank/DDBJ whole genome shotgun (WGS) entry which is preliminary data.</text>
</comment>
<dbReference type="EMBL" id="JBHSAJ010000052">
    <property type="protein sequence ID" value="MFC3936393.1"/>
    <property type="molecule type" value="Genomic_DNA"/>
</dbReference>
<protein>
    <submittedName>
        <fullName evidence="1">Uncharacterized protein</fullName>
    </submittedName>
</protein>